<sequence>MRGRRWAPPDIEIPGRNGARGYTSLRDIMSSPKAAGGSCSCSPDEAGAGAVAGDVHMIRHPLVKHAAYAYLSGFMEGYETWTEHGERASPLRQRRRLRSPLATTSSGSVNGAGAGGDFEFRHSWKRVSGGGMRGRRWAPPDIEIPRSGSGNSARGYTSLRDIMSSPKAAGGSCSCSPDDAAAAAAGDVHMIRHPLVKHAAYAYLQLTPSGRDAEEAWRRRQQRRRGGVLGRALSGCLGFLGALFGRR</sequence>
<dbReference type="PANTHER" id="PTHR34569:SF20">
    <property type="entry name" value="EXPRESSED PROTEIN"/>
    <property type="match status" value="1"/>
</dbReference>
<keyword evidence="2" id="KW-0472">Membrane</keyword>
<evidence type="ECO:0000313" key="4">
    <source>
        <dbReference type="Proteomes" id="UP001341281"/>
    </source>
</evidence>
<feature type="non-terminal residue" evidence="3">
    <location>
        <position position="247"/>
    </location>
</feature>
<keyword evidence="2" id="KW-0812">Transmembrane</keyword>
<feature type="region of interest" description="Disordered" evidence="1">
    <location>
        <begin position="84"/>
        <end position="114"/>
    </location>
</feature>
<dbReference type="PANTHER" id="PTHR34569">
    <property type="entry name" value="EXPRESSED PROTEIN"/>
    <property type="match status" value="1"/>
</dbReference>
<evidence type="ECO:0000313" key="3">
    <source>
        <dbReference type="EMBL" id="WVZ54354.1"/>
    </source>
</evidence>
<gene>
    <name evidence="3" type="ORF">U9M48_005162</name>
</gene>
<dbReference type="Proteomes" id="UP001341281">
    <property type="component" value="Chromosome 01"/>
</dbReference>
<reference evidence="3 4" key="1">
    <citation type="submission" date="2024-02" db="EMBL/GenBank/DDBJ databases">
        <title>High-quality chromosome-scale genome assembly of Pensacola bahiagrass (Paspalum notatum Flugge var. saurae).</title>
        <authorList>
            <person name="Vega J.M."/>
            <person name="Podio M."/>
            <person name="Orjuela J."/>
            <person name="Siena L.A."/>
            <person name="Pessino S.C."/>
            <person name="Combes M.C."/>
            <person name="Mariac C."/>
            <person name="Albertini E."/>
            <person name="Pupilli F."/>
            <person name="Ortiz J.P.A."/>
            <person name="Leblanc O."/>
        </authorList>
    </citation>
    <scope>NUCLEOTIDE SEQUENCE [LARGE SCALE GENOMIC DNA]</scope>
    <source>
        <strain evidence="3">R1</strain>
        <tissue evidence="3">Leaf</tissue>
    </source>
</reference>
<dbReference type="AlphaFoldDB" id="A0AAQ3PRL3"/>
<organism evidence="3 4">
    <name type="scientific">Paspalum notatum var. saurae</name>
    <dbReference type="NCBI Taxonomy" id="547442"/>
    <lineage>
        <taxon>Eukaryota</taxon>
        <taxon>Viridiplantae</taxon>
        <taxon>Streptophyta</taxon>
        <taxon>Embryophyta</taxon>
        <taxon>Tracheophyta</taxon>
        <taxon>Spermatophyta</taxon>
        <taxon>Magnoliopsida</taxon>
        <taxon>Liliopsida</taxon>
        <taxon>Poales</taxon>
        <taxon>Poaceae</taxon>
        <taxon>PACMAD clade</taxon>
        <taxon>Panicoideae</taxon>
        <taxon>Andropogonodae</taxon>
        <taxon>Paspaleae</taxon>
        <taxon>Paspalinae</taxon>
        <taxon>Paspalum</taxon>
    </lineage>
</organism>
<dbReference type="EMBL" id="CP144745">
    <property type="protein sequence ID" value="WVZ54354.1"/>
    <property type="molecule type" value="Genomic_DNA"/>
</dbReference>
<protein>
    <submittedName>
        <fullName evidence="3">Uncharacterized protein</fullName>
    </submittedName>
</protein>
<evidence type="ECO:0000256" key="1">
    <source>
        <dbReference type="SAM" id="MobiDB-lite"/>
    </source>
</evidence>
<feature type="transmembrane region" description="Helical" evidence="2">
    <location>
        <begin position="228"/>
        <end position="245"/>
    </location>
</feature>
<feature type="region of interest" description="Disordered" evidence="1">
    <location>
        <begin position="129"/>
        <end position="153"/>
    </location>
</feature>
<name>A0AAQ3PRL3_PASNO</name>
<proteinExistence type="predicted"/>
<accession>A0AAQ3PRL3</accession>
<keyword evidence="2" id="KW-1133">Transmembrane helix</keyword>
<keyword evidence="4" id="KW-1185">Reference proteome</keyword>
<feature type="compositionally biased region" description="Low complexity" evidence="1">
    <location>
        <begin position="99"/>
        <end position="109"/>
    </location>
</feature>
<evidence type="ECO:0000256" key="2">
    <source>
        <dbReference type="SAM" id="Phobius"/>
    </source>
</evidence>